<feature type="compositionally biased region" description="Basic and acidic residues" evidence="3">
    <location>
        <begin position="951"/>
        <end position="970"/>
    </location>
</feature>
<dbReference type="SUPFAM" id="SSF53474">
    <property type="entry name" value="alpha/beta-Hydrolases"/>
    <property type="match status" value="1"/>
</dbReference>
<dbReference type="InterPro" id="IPR044294">
    <property type="entry name" value="Lipase-like"/>
</dbReference>
<dbReference type="InterPro" id="IPR007751">
    <property type="entry name" value="DUF676_lipase-like"/>
</dbReference>
<feature type="region of interest" description="Disordered" evidence="3">
    <location>
        <begin position="204"/>
        <end position="245"/>
    </location>
</feature>
<feature type="region of interest" description="Disordered" evidence="3">
    <location>
        <begin position="628"/>
        <end position="793"/>
    </location>
</feature>
<dbReference type="PANTHER" id="PTHR12482:SF62">
    <property type="entry name" value="LIPASE ROG1-RELATED"/>
    <property type="match status" value="1"/>
</dbReference>
<protein>
    <recommendedName>
        <fullName evidence="4">DUF676 domain-containing protein</fullName>
    </recommendedName>
</protein>
<feature type="region of interest" description="Disordered" evidence="3">
    <location>
        <begin position="274"/>
        <end position="341"/>
    </location>
</feature>
<dbReference type="GO" id="GO:0016042">
    <property type="term" value="P:lipid catabolic process"/>
    <property type="evidence" value="ECO:0007669"/>
    <property type="project" value="UniProtKB-KW"/>
</dbReference>
<evidence type="ECO:0000256" key="2">
    <source>
        <dbReference type="ARBA" id="ARBA00022963"/>
    </source>
</evidence>
<dbReference type="Pfam" id="PF05057">
    <property type="entry name" value="DUF676"/>
    <property type="match status" value="3"/>
</dbReference>
<feature type="compositionally biased region" description="Basic and acidic residues" evidence="3">
    <location>
        <begin position="274"/>
        <end position="292"/>
    </location>
</feature>
<feature type="compositionally biased region" description="Polar residues" evidence="3">
    <location>
        <begin position="971"/>
        <end position="981"/>
    </location>
</feature>
<dbReference type="Proteomes" id="UP001316803">
    <property type="component" value="Unassembled WGS sequence"/>
</dbReference>
<evidence type="ECO:0000259" key="4">
    <source>
        <dbReference type="Pfam" id="PF05057"/>
    </source>
</evidence>
<dbReference type="EMBL" id="JAKLMC020000035">
    <property type="protein sequence ID" value="KAK5949500.1"/>
    <property type="molecule type" value="Genomic_DNA"/>
</dbReference>
<dbReference type="InterPro" id="IPR029058">
    <property type="entry name" value="AB_hydrolase_fold"/>
</dbReference>
<evidence type="ECO:0000256" key="1">
    <source>
        <dbReference type="ARBA" id="ARBA00007920"/>
    </source>
</evidence>
<dbReference type="AlphaFoldDB" id="A0AAN8EH67"/>
<feature type="domain" description="DUF676" evidence="4">
    <location>
        <begin position="337"/>
        <end position="376"/>
    </location>
</feature>
<feature type="compositionally biased region" description="Basic and acidic residues" evidence="3">
    <location>
        <begin position="1056"/>
        <end position="1069"/>
    </location>
</feature>
<feature type="compositionally biased region" description="Polar residues" evidence="3">
    <location>
        <begin position="1032"/>
        <end position="1047"/>
    </location>
</feature>
<reference evidence="5 6" key="1">
    <citation type="submission" date="2022-12" db="EMBL/GenBank/DDBJ databases">
        <title>Genomic features and morphological characterization of a novel Knufia sp. strain isolated from spacecraft assembly facility.</title>
        <authorList>
            <person name="Teixeira M."/>
            <person name="Chander A.M."/>
            <person name="Stajich J.E."/>
            <person name="Venkateswaran K."/>
        </authorList>
    </citation>
    <scope>NUCLEOTIDE SEQUENCE [LARGE SCALE GENOMIC DNA]</scope>
    <source>
        <strain evidence="5 6">FJI-L2-BK-P2</strain>
    </source>
</reference>
<feature type="compositionally biased region" description="Basic and acidic residues" evidence="3">
    <location>
        <begin position="225"/>
        <end position="236"/>
    </location>
</feature>
<organism evidence="5 6">
    <name type="scientific">Knufia fluminis</name>
    <dbReference type="NCBI Taxonomy" id="191047"/>
    <lineage>
        <taxon>Eukaryota</taxon>
        <taxon>Fungi</taxon>
        <taxon>Dikarya</taxon>
        <taxon>Ascomycota</taxon>
        <taxon>Pezizomycotina</taxon>
        <taxon>Eurotiomycetes</taxon>
        <taxon>Chaetothyriomycetidae</taxon>
        <taxon>Chaetothyriales</taxon>
        <taxon>Trichomeriaceae</taxon>
        <taxon>Knufia</taxon>
    </lineage>
</organism>
<gene>
    <name evidence="5" type="ORF">OHC33_009493</name>
</gene>
<feature type="compositionally biased region" description="Basic and acidic residues" evidence="3">
    <location>
        <begin position="741"/>
        <end position="755"/>
    </location>
</feature>
<dbReference type="GO" id="GO:0047372">
    <property type="term" value="F:monoacylglycerol lipase activity"/>
    <property type="evidence" value="ECO:0007669"/>
    <property type="project" value="TreeGrafter"/>
</dbReference>
<dbReference type="Gene3D" id="3.40.50.1820">
    <property type="entry name" value="alpha/beta hydrolase"/>
    <property type="match status" value="1"/>
</dbReference>
<sequence length="1230" mass="136266">MLMLHQTGSVKVGEVVRYTLTYTPSLDRILPPPHHLHLKVRNSSAIPLRAAYLHGPYQIYVSCYPSTFDPNKKHTTAKEEGEPQYEPQLKAGGQWSAKLTVPESVRQDAGLGEQKENEPRRSFTWIIEIASQVLFSTTAGVNYELLVGRDEKSVSLGFSGVVSSSGAPGRLEDHQLARTKPGTQLKGVFTKAVKLRVDDTASLWNTPAFPHDELDQKRGGNAQKSDQKDVQGDQERPRKRRKKIHLVVITHGLHSNLAADMLYMKESIDATAKQAREDAREVRREVRQKQAQEKNGFGREGTGQRAKSTPDLAIAPTPDFDDMPTNDIHEEEDDDDHDDDDEQVLVRGFNGNAVKTEKGIQYLGKRLAKYVLSITYPDQPFLPVKSTITQSISRTFTGTPKPTQQDGKQPVHKGSSIARDDSATKHNLAYQITSISFIGHSLGGLVQTYAIAYIQKHSPEFFDKIHPVNFVAMATPFLGLSNENPIYVKFALDFGLVGRTGQDLGLTWRAPTIARNGWGAVVGGFSDANKNKESDPGAKPLLRILPTGPAHVALKRFRNRSVYSNVVNDGIVPLRTSCLLFLDWRGLGRVEKARRENGLVGTMVNWGLNELTGQNASVPRRRFLDELFSDSGDESSKPAGKVASDPGSSVPQAEASSGLDREDYDAEDEGDPKESQMLRKNRSPEQNSTPNLWSSLTNFFRPQAGNQKQPSPKQQRIYQRGQTMSSEQMTGSGRPSTVEEPENKESEQSQADRRKLLVRGSSLYTNSSDNENLDAPPRTTVFESAGDLLNPPLPPKEFLMDPEARPRTIFHDRVYHPEDIPPPPTKRQNALMRSRPSSSDTKVVPNQAPEDLAKISNGQNVDQSNIRIEERIARAYHKDMTWRKVLVRLEPDAHNNIIVRRMFANAYGWPVVKHMCDTHFGYTEAATTRDEDEVPVERAKPADVPAGEAGEEVRDQTQAPDKKIELESDTSKAATTDNMPQKSDDEVETLYRRQKNLQAGLKHPQPSEHKPPRTKSEVRESRDKVPDLVSMVSAQGEPSQSYSSMHSGTAALHRLNRQDSARWSDRFFESSEDEEEEDETDLNVELQKAYDRGLGNHPSTSPPSTRSGKSSRGRSRQAGPGRSLLSETEASGLVAEPDELPRRDSKGSAVLDAGVETLPGSMTGLGLSRDVKDIGDITSSPPRRMANAQVEDGSPTPGADVGVVEQVARARTRSGGEKRRPDLGHEDTMD</sequence>
<keyword evidence="6" id="KW-1185">Reference proteome</keyword>
<feature type="compositionally biased region" description="Basic and acidic residues" evidence="3">
    <location>
        <begin position="1005"/>
        <end position="1026"/>
    </location>
</feature>
<feature type="compositionally biased region" description="Polar residues" evidence="3">
    <location>
        <begin position="395"/>
        <end position="407"/>
    </location>
</feature>
<feature type="compositionally biased region" description="Acidic residues" evidence="3">
    <location>
        <begin position="319"/>
        <end position="341"/>
    </location>
</feature>
<keyword evidence="2" id="KW-0443">Lipid metabolism</keyword>
<feature type="domain" description="DUF676" evidence="4">
    <location>
        <begin position="241"/>
        <end position="293"/>
    </location>
</feature>
<evidence type="ECO:0000313" key="5">
    <source>
        <dbReference type="EMBL" id="KAK5949500.1"/>
    </source>
</evidence>
<feature type="compositionally biased region" description="Basic and acidic residues" evidence="3">
    <location>
        <begin position="1214"/>
        <end position="1230"/>
    </location>
</feature>
<evidence type="ECO:0000313" key="6">
    <source>
        <dbReference type="Proteomes" id="UP001316803"/>
    </source>
</evidence>
<keyword evidence="2" id="KW-0442">Lipid degradation</keyword>
<comment type="similarity">
    <text evidence="1">Belongs to the putative lipase ROG1 family.</text>
</comment>
<evidence type="ECO:0000256" key="3">
    <source>
        <dbReference type="SAM" id="MobiDB-lite"/>
    </source>
</evidence>
<proteinExistence type="inferred from homology"/>
<name>A0AAN8EH67_9EURO</name>
<feature type="region of interest" description="Disordered" evidence="3">
    <location>
        <begin position="814"/>
        <end position="858"/>
    </location>
</feature>
<feature type="compositionally biased region" description="Low complexity" evidence="3">
    <location>
        <begin position="1098"/>
        <end position="1108"/>
    </location>
</feature>
<feature type="region of interest" description="Disordered" evidence="3">
    <location>
        <begin position="395"/>
        <end position="418"/>
    </location>
</feature>
<dbReference type="PANTHER" id="PTHR12482">
    <property type="entry name" value="LIPASE ROG1-RELATED-RELATED"/>
    <property type="match status" value="1"/>
</dbReference>
<accession>A0AAN8EH67</accession>
<feature type="compositionally biased region" description="Polar residues" evidence="3">
    <location>
        <begin position="646"/>
        <end position="655"/>
    </location>
</feature>
<feature type="compositionally biased region" description="Acidic residues" evidence="3">
    <location>
        <begin position="662"/>
        <end position="671"/>
    </location>
</feature>
<feature type="compositionally biased region" description="Polar residues" evidence="3">
    <location>
        <begin position="684"/>
        <end position="735"/>
    </location>
</feature>
<feature type="domain" description="DUF676" evidence="4">
    <location>
        <begin position="432"/>
        <end position="576"/>
    </location>
</feature>
<feature type="region of interest" description="Disordered" evidence="3">
    <location>
        <begin position="926"/>
        <end position="1230"/>
    </location>
</feature>
<comment type="caution">
    <text evidence="5">The sequence shown here is derived from an EMBL/GenBank/DDBJ whole genome shotgun (WGS) entry which is preliminary data.</text>
</comment>
<feature type="compositionally biased region" description="Acidic residues" evidence="3">
    <location>
        <begin position="1070"/>
        <end position="1082"/>
    </location>
</feature>